<sequence>MAKDMESGEASRHSPPILPPSRNRRSTDPFLVICRCFSVITALTALLCVCANVLSAIRSFRNGSDIFGGIFRCYAIALAIFVALVETEWNFILKFWRVLEYWVGRGMLQIFVAVMTRAFPDVIWARRDLVLLQEISSYLLLACGVTYVVAGLLCIGFFKRSRVQKETSREHAAKDLEHPGTLEKGEKLYGRAWVEAARAEGIGEKRGWPRGEEGEVGAWPAVKEKGKEEEKKEESGKSQVLTDGGCWELERRKRELEALLMEETDSRYGIS</sequence>
<comment type="caution">
    <text evidence="3">The sequence shown here is derived from an EMBL/GenBank/DDBJ whole genome shotgun (WGS) entry which is preliminary data.</text>
</comment>
<keyword evidence="2" id="KW-0812">Transmembrane</keyword>
<dbReference type="EMBL" id="JAGFBR010000012">
    <property type="protein sequence ID" value="KAH0458545.1"/>
    <property type="molecule type" value="Genomic_DNA"/>
</dbReference>
<keyword evidence="4" id="KW-1185">Reference proteome</keyword>
<feature type="compositionally biased region" description="Basic and acidic residues" evidence="1">
    <location>
        <begin position="1"/>
        <end position="12"/>
    </location>
</feature>
<feature type="transmembrane region" description="Helical" evidence="2">
    <location>
        <begin position="30"/>
        <end position="54"/>
    </location>
</feature>
<reference evidence="3 4" key="1">
    <citation type="journal article" date="2021" name="Hortic Res">
        <title>Chromosome-scale assembly of the Dendrobium chrysotoxum genome enhances the understanding of orchid evolution.</title>
        <authorList>
            <person name="Zhang Y."/>
            <person name="Zhang G.Q."/>
            <person name="Zhang D."/>
            <person name="Liu X.D."/>
            <person name="Xu X.Y."/>
            <person name="Sun W.H."/>
            <person name="Yu X."/>
            <person name="Zhu X."/>
            <person name="Wang Z.W."/>
            <person name="Zhao X."/>
            <person name="Zhong W.Y."/>
            <person name="Chen H."/>
            <person name="Yin W.L."/>
            <person name="Huang T."/>
            <person name="Niu S.C."/>
            <person name="Liu Z.J."/>
        </authorList>
    </citation>
    <scope>NUCLEOTIDE SEQUENCE [LARGE SCALE GENOMIC DNA]</scope>
    <source>
        <strain evidence="3">Lindl</strain>
    </source>
</reference>
<dbReference type="PANTHER" id="PTHR34965">
    <property type="entry name" value="OS07G0118300 PROTEIN"/>
    <property type="match status" value="1"/>
</dbReference>
<dbReference type="Proteomes" id="UP000775213">
    <property type="component" value="Unassembled WGS sequence"/>
</dbReference>
<protein>
    <recommendedName>
        <fullName evidence="5">Golgi apparatus membrane protein TVP15</fullName>
    </recommendedName>
</protein>
<dbReference type="PANTHER" id="PTHR34965:SF1">
    <property type="entry name" value="OS07G0118300 PROTEIN"/>
    <property type="match status" value="1"/>
</dbReference>
<evidence type="ECO:0000256" key="1">
    <source>
        <dbReference type="SAM" id="MobiDB-lite"/>
    </source>
</evidence>
<feature type="transmembrane region" description="Helical" evidence="2">
    <location>
        <begin position="137"/>
        <end position="158"/>
    </location>
</feature>
<accession>A0AAV7GQK3</accession>
<organism evidence="3 4">
    <name type="scientific">Dendrobium chrysotoxum</name>
    <name type="common">Orchid</name>
    <dbReference type="NCBI Taxonomy" id="161865"/>
    <lineage>
        <taxon>Eukaryota</taxon>
        <taxon>Viridiplantae</taxon>
        <taxon>Streptophyta</taxon>
        <taxon>Embryophyta</taxon>
        <taxon>Tracheophyta</taxon>
        <taxon>Spermatophyta</taxon>
        <taxon>Magnoliopsida</taxon>
        <taxon>Liliopsida</taxon>
        <taxon>Asparagales</taxon>
        <taxon>Orchidaceae</taxon>
        <taxon>Epidendroideae</taxon>
        <taxon>Malaxideae</taxon>
        <taxon>Dendrobiinae</taxon>
        <taxon>Dendrobium</taxon>
    </lineage>
</organism>
<feature type="region of interest" description="Disordered" evidence="1">
    <location>
        <begin position="205"/>
        <end position="241"/>
    </location>
</feature>
<keyword evidence="2" id="KW-0472">Membrane</keyword>
<evidence type="ECO:0000313" key="3">
    <source>
        <dbReference type="EMBL" id="KAH0458545.1"/>
    </source>
</evidence>
<dbReference type="AlphaFoldDB" id="A0AAV7GQK3"/>
<keyword evidence="2" id="KW-1133">Transmembrane helix</keyword>
<proteinExistence type="predicted"/>
<name>A0AAV7GQK3_DENCH</name>
<evidence type="ECO:0000256" key="2">
    <source>
        <dbReference type="SAM" id="Phobius"/>
    </source>
</evidence>
<feature type="compositionally biased region" description="Basic and acidic residues" evidence="1">
    <location>
        <begin position="222"/>
        <end position="236"/>
    </location>
</feature>
<gene>
    <name evidence="3" type="ORF">IEQ34_013860</name>
</gene>
<evidence type="ECO:0000313" key="4">
    <source>
        <dbReference type="Proteomes" id="UP000775213"/>
    </source>
</evidence>
<feature type="region of interest" description="Disordered" evidence="1">
    <location>
        <begin position="1"/>
        <end position="22"/>
    </location>
</feature>
<feature type="transmembrane region" description="Helical" evidence="2">
    <location>
        <begin position="66"/>
        <end position="85"/>
    </location>
</feature>
<feature type="transmembrane region" description="Helical" evidence="2">
    <location>
        <begin position="106"/>
        <end position="125"/>
    </location>
</feature>
<evidence type="ECO:0008006" key="5">
    <source>
        <dbReference type="Google" id="ProtNLM"/>
    </source>
</evidence>